<feature type="compositionally biased region" description="Polar residues" evidence="1">
    <location>
        <begin position="52"/>
        <end position="62"/>
    </location>
</feature>
<dbReference type="EMBL" id="LRGB01001036">
    <property type="protein sequence ID" value="KZS13628.1"/>
    <property type="molecule type" value="Genomic_DNA"/>
</dbReference>
<proteinExistence type="predicted"/>
<sequence length="79" mass="9322">MYLMAITLNNTYVICLFNMKGQIIKSWQQKQDEKYKLFVEVADDAHFTFKSSPSRCQKSHPTITKAKIKEQTTQQDTFR</sequence>
<gene>
    <name evidence="2" type="ORF">APZ42_021000</name>
</gene>
<name>A0A164WVV1_9CRUS</name>
<dbReference type="AlphaFoldDB" id="A0A164WVV1"/>
<evidence type="ECO:0000256" key="1">
    <source>
        <dbReference type="SAM" id="MobiDB-lite"/>
    </source>
</evidence>
<reference evidence="2 3" key="1">
    <citation type="submission" date="2016-03" db="EMBL/GenBank/DDBJ databases">
        <title>EvidentialGene: Evidence-directed Construction of Genes on Genomes.</title>
        <authorList>
            <person name="Gilbert D.G."/>
            <person name="Choi J.-H."/>
            <person name="Mockaitis K."/>
            <person name="Colbourne J."/>
            <person name="Pfrender M."/>
        </authorList>
    </citation>
    <scope>NUCLEOTIDE SEQUENCE [LARGE SCALE GENOMIC DNA]</scope>
    <source>
        <strain evidence="2 3">Xinb3</strain>
        <tissue evidence="2">Complete organism</tissue>
    </source>
</reference>
<organism evidence="2 3">
    <name type="scientific">Daphnia magna</name>
    <dbReference type="NCBI Taxonomy" id="35525"/>
    <lineage>
        <taxon>Eukaryota</taxon>
        <taxon>Metazoa</taxon>
        <taxon>Ecdysozoa</taxon>
        <taxon>Arthropoda</taxon>
        <taxon>Crustacea</taxon>
        <taxon>Branchiopoda</taxon>
        <taxon>Diplostraca</taxon>
        <taxon>Cladocera</taxon>
        <taxon>Anomopoda</taxon>
        <taxon>Daphniidae</taxon>
        <taxon>Daphnia</taxon>
    </lineage>
</organism>
<comment type="caution">
    <text evidence="2">The sequence shown here is derived from an EMBL/GenBank/DDBJ whole genome shotgun (WGS) entry which is preliminary data.</text>
</comment>
<accession>A0A164WVV1</accession>
<keyword evidence="3" id="KW-1185">Reference proteome</keyword>
<evidence type="ECO:0000313" key="2">
    <source>
        <dbReference type="EMBL" id="KZS13628.1"/>
    </source>
</evidence>
<dbReference type="Proteomes" id="UP000076858">
    <property type="component" value="Unassembled WGS sequence"/>
</dbReference>
<evidence type="ECO:0000313" key="3">
    <source>
        <dbReference type="Proteomes" id="UP000076858"/>
    </source>
</evidence>
<feature type="region of interest" description="Disordered" evidence="1">
    <location>
        <begin position="52"/>
        <end position="79"/>
    </location>
</feature>
<protein>
    <submittedName>
        <fullName evidence="2">Uncharacterized protein</fullName>
    </submittedName>
</protein>